<accession>A0ABR7EH64</accession>
<feature type="transmembrane region" description="Helical" evidence="1">
    <location>
        <begin position="12"/>
        <end position="35"/>
    </location>
</feature>
<protein>
    <recommendedName>
        <fullName evidence="4">Type 4 fimbrial biogenesis protein PilX N-terminal domain-containing protein</fullName>
    </recommendedName>
</protein>
<keyword evidence="1" id="KW-0812">Transmembrane</keyword>
<evidence type="ECO:0008006" key="4">
    <source>
        <dbReference type="Google" id="ProtNLM"/>
    </source>
</evidence>
<organism evidence="2 3">
    <name type="scientific">Christensenella tenuis</name>
    <dbReference type="NCBI Taxonomy" id="2763033"/>
    <lineage>
        <taxon>Bacteria</taxon>
        <taxon>Bacillati</taxon>
        <taxon>Bacillota</taxon>
        <taxon>Clostridia</taxon>
        <taxon>Christensenellales</taxon>
        <taxon>Christensenellaceae</taxon>
        <taxon>Christensenella</taxon>
    </lineage>
</organism>
<dbReference type="Proteomes" id="UP000606889">
    <property type="component" value="Unassembled WGS sequence"/>
</dbReference>
<keyword evidence="3" id="KW-1185">Reference proteome</keyword>
<keyword evidence="1" id="KW-1133">Transmembrane helix</keyword>
<gene>
    <name evidence="2" type="ORF">H8S18_11825</name>
</gene>
<dbReference type="EMBL" id="JACOON010000006">
    <property type="protein sequence ID" value="MBC5649028.1"/>
    <property type="molecule type" value="Genomic_DNA"/>
</dbReference>
<evidence type="ECO:0000313" key="2">
    <source>
        <dbReference type="EMBL" id="MBC5649028.1"/>
    </source>
</evidence>
<reference evidence="2 3" key="1">
    <citation type="submission" date="2020-08" db="EMBL/GenBank/DDBJ databases">
        <title>Genome public.</title>
        <authorList>
            <person name="Liu C."/>
            <person name="Sun Q."/>
        </authorList>
    </citation>
    <scope>NUCLEOTIDE SEQUENCE [LARGE SCALE GENOMIC DNA]</scope>
    <source>
        <strain evidence="2 3">NSJ-35</strain>
    </source>
</reference>
<evidence type="ECO:0000313" key="3">
    <source>
        <dbReference type="Proteomes" id="UP000606889"/>
    </source>
</evidence>
<evidence type="ECO:0000256" key="1">
    <source>
        <dbReference type="SAM" id="Phobius"/>
    </source>
</evidence>
<name>A0ABR7EH64_9FIRM</name>
<keyword evidence="1" id="KW-0472">Membrane</keyword>
<comment type="caution">
    <text evidence="2">The sequence shown here is derived from an EMBL/GenBank/DDBJ whole genome shotgun (WGS) entry which is preliminary data.</text>
</comment>
<proteinExistence type="predicted"/>
<dbReference type="RefSeq" id="WP_186858475.1">
    <property type="nucleotide sequence ID" value="NZ_JACOON010000006.1"/>
</dbReference>
<sequence length="155" mass="16488">MKDKHTRPAGVGIGIGGVSILAVFVILCLTTFAALSLTSAQAGLTLAQKTAQAARSYYDADLAAEQRLAQLAAAAGEPGWEASLFGNGYTVEKQDGGVLVGFTQPVDDTRELHVQIRFALGPDGLPDGSWERVLWQVQALPYPETKRETALLSMD</sequence>